<name>A0A812U255_9DINO</name>
<feature type="non-terminal residue" evidence="2">
    <location>
        <position position="1"/>
    </location>
</feature>
<protein>
    <recommendedName>
        <fullName evidence="1">Glutamine amidotransferase type-2 domain-containing protein</fullName>
    </recommendedName>
</protein>
<evidence type="ECO:0000313" key="2">
    <source>
        <dbReference type="EMBL" id="CAE7551630.1"/>
    </source>
</evidence>
<evidence type="ECO:0000259" key="1">
    <source>
        <dbReference type="PROSITE" id="PS51278"/>
    </source>
</evidence>
<dbReference type="Gene3D" id="3.60.20.10">
    <property type="entry name" value="Glutamine Phosphoribosylpyrophosphate, subunit 1, domain 1"/>
    <property type="match status" value="1"/>
</dbReference>
<feature type="domain" description="Glutamine amidotransferase type-2" evidence="1">
    <location>
        <begin position="113"/>
        <end position="505"/>
    </location>
</feature>
<dbReference type="Proteomes" id="UP000601435">
    <property type="component" value="Unassembled WGS sequence"/>
</dbReference>
<keyword evidence="3" id="KW-1185">Reference proteome</keyword>
<proteinExistence type="predicted"/>
<dbReference type="InterPro" id="IPR017932">
    <property type="entry name" value="GATase_2_dom"/>
</dbReference>
<accession>A0A812U255</accession>
<dbReference type="InterPro" id="IPR029055">
    <property type="entry name" value="Ntn_hydrolases_N"/>
</dbReference>
<reference evidence="2" key="1">
    <citation type="submission" date="2021-02" db="EMBL/GenBank/DDBJ databases">
        <authorList>
            <person name="Dougan E. K."/>
            <person name="Rhodes N."/>
            <person name="Thang M."/>
            <person name="Chan C."/>
        </authorList>
    </citation>
    <scope>NUCLEOTIDE SEQUENCE</scope>
</reference>
<gene>
    <name evidence="2" type="ORF">SNEC2469_LOCUS15892</name>
</gene>
<dbReference type="PROSITE" id="PS51278">
    <property type="entry name" value="GATASE_TYPE_2"/>
    <property type="match status" value="1"/>
</dbReference>
<evidence type="ECO:0000313" key="3">
    <source>
        <dbReference type="Proteomes" id="UP000601435"/>
    </source>
</evidence>
<organism evidence="2 3">
    <name type="scientific">Symbiodinium necroappetens</name>
    <dbReference type="NCBI Taxonomy" id="1628268"/>
    <lineage>
        <taxon>Eukaryota</taxon>
        <taxon>Sar</taxon>
        <taxon>Alveolata</taxon>
        <taxon>Dinophyceae</taxon>
        <taxon>Suessiales</taxon>
        <taxon>Symbiodiniaceae</taxon>
        <taxon>Symbiodinium</taxon>
    </lineage>
</organism>
<dbReference type="EMBL" id="CAJNJA010025920">
    <property type="protein sequence ID" value="CAE7551630.1"/>
    <property type="molecule type" value="Genomic_DNA"/>
</dbReference>
<comment type="caution">
    <text evidence="2">The sequence shown here is derived from an EMBL/GenBank/DDBJ whole genome shotgun (WGS) entry which is preliminary data.</text>
</comment>
<sequence length="525" mass="58501">YLAFGAAHELSHVFAGLMLGCSPKMSCSNLLSILLFRQVQVKTSRAWQEVAIRHAGWLASVFIAVVACTVYDSTVRCAAILTAAEACLSDFFRLERRQERRTELGERDGWFWCGNFGLILLNGAWAATPEPMKDILEKMAEVTMVRGAQSGGVLSYVINNNLFRSTGSDHWDLVGLRARVVNQKRTCLSELLRRKLDRAERWAWLCRQKFVGAGRLYVGHTRFATSSKSTLDGAHPHQWSPPQIYEVYTGFSENRIQKSRKNMEIFVTHNGDFDFFEFAGQMHELAAVQAWLERVTWHAKPSDVDSAAIAGVLELLRVQGCFALSARYGFLFGPRWLDLDCEVPTRKCCEQVGAIMDAVLQKYLKKGLELDQLNIKRRCLYEDCRTSLETSGLKLPLEGRELQQMVRCAIDAFFDNDLLQATRLFMSRARGSFGLCITCSVDAHRQMILAAGGQSMSVAFYPRTGVVLYASEPAALKAAVGAALALSVSFVVSNEAGQFEGLRPNRHVYCVGAAGLSLQLVALCF</sequence>
<dbReference type="OrthoDB" id="40822at2759"/>
<dbReference type="SUPFAM" id="SSF56235">
    <property type="entry name" value="N-terminal nucleophile aminohydrolases (Ntn hydrolases)"/>
    <property type="match status" value="2"/>
</dbReference>
<dbReference type="AlphaFoldDB" id="A0A812U255"/>